<dbReference type="RefSeq" id="WP_046922162.1">
    <property type="nucleotide sequence ID" value="NZ_AYYL01000014.1"/>
</dbReference>
<protein>
    <recommendedName>
        <fullName evidence="3">Phage head morphogenesis protein, SPP1 gp7 family</fullName>
    </recommendedName>
</protein>
<evidence type="ECO:0000313" key="2">
    <source>
        <dbReference type="Proteomes" id="UP000182635"/>
    </source>
</evidence>
<reference evidence="2" key="1">
    <citation type="submission" date="2016-10" db="EMBL/GenBank/DDBJ databases">
        <authorList>
            <person name="Varghese N."/>
            <person name="Submissions S."/>
        </authorList>
    </citation>
    <scope>NUCLEOTIDE SEQUENCE [LARGE SCALE GENOMIC DNA]</scope>
    <source>
        <strain evidence="2">DSM 20403</strain>
    </source>
</reference>
<sequence>MPTLPAHPNCRCALSAYWKDEKSNVEVARLKRKKNTEKRVTINKEKQRKLIAEFRKNGGKVWQDAEAEAYLKKKGANAIVLSEDLIALKNKPTISEVLEELYHVKQFRDGKIDLTNVSRYKAEIEAQNYLLSVKNLYNIPKEEILETKANLQYWKERLKNEKNRNY</sequence>
<proteinExistence type="predicted"/>
<dbReference type="AlphaFoldDB" id="A0A1I2RMM3"/>
<organism evidence="1 2">
    <name type="scientific">Ligilactobacillus ruminis DSM 20403 = NBRC 102161</name>
    <dbReference type="NCBI Taxonomy" id="1423798"/>
    <lineage>
        <taxon>Bacteria</taxon>
        <taxon>Bacillati</taxon>
        <taxon>Bacillota</taxon>
        <taxon>Bacilli</taxon>
        <taxon>Lactobacillales</taxon>
        <taxon>Lactobacillaceae</taxon>
        <taxon>Ligilactobacillus</taxon>
    </lineage>
</organism>
<name>A0A1I2RMM3_9LACO</name>
<accession>A0A1I2RMM3</accession>
<dbReference type="OrthoDB" id="9765386at2"/>
<evidence type="ECO:0000313" key="1">
    <source>
        <dbReference type="EMBL" id="SFG41710.1"/>
    </source>
</evidence>
<evidence type="ECO:0008006" key="3">
    <source>
        <dbReference type="Google" id="ProtNLM"/>
    </source>
</evidence>
<gene>
    <name evidence="1" type="ORF">SAMN02910432_01287</name>
</gene>
<dbReference type="EMBL" id="FOPI01000018">
    <property type="protein sequence ID" value="SFG41710.1"/>
    <property type="molecule type" value="Genomic_DNA"/>
</dbReference>
<dbReference type="Proteomes" id="UP000182635">
    <property type="component" value="Unassembled WGS sequence"/>
</dbReference>